<dbReference type="InterPro" id="IPR011044">
    <property type="entry name" value="Quino_amine_DH_bsu"/>
</dbReference>
<feature type="region of interest" description="Disordered" evidence="1">
    <location>
        <begin position="43"/>
        <end position="68"/>
    </location>
</feature>
<dbReference type="OrthoDB" id="5241253at2"/>
<evidence type="ECO:0000256" key="1">
    <source>
        <dbReference type="SAM" id="MobiDB-lite"/>
    </source>
</evidence>
<dbReference type="SUPFAM" id="SSF50969">
    <property type="entry name" value="YVTN repeat-like/Quinoprotein amine dehydrogenase"/>
    <property type="match status" value="1"/>
</dbReference>
<dbReference type="Proteomes" id="UP000267128">
    <property type="component" value="Unassembled WGS sequence"/>
</dbReference>
<dbReference type="Gene3D" id="2.130.10.10">
    <property type="entry name" value="YVTN repeat-like/Quinoprotein amine dehydrogenase"/>
    <property type="match status" value="1"/>
</dbReference>
<evidence type="ECO:0008006" key="4">
    <source>
        <dbReference type="Google" id="ProtNLM"/>
    </source>
</evidence>
<sequence length="495" mass="53101">MVLPNASAQRAAAVRRLLAVAAVLLALVGGWAMSGSAAPALSTAPVPKAKCGPGSLPETSTQGRVPTADYRSGRVKKGYLCNTRQIGHQGSSGGFKTLRYTDSKGRTCAFYDSTLTVPRDVVSNTLSGDGLGVVVLDMTNPAKPKKTANLVSVGMLSPHESLLVNQKRGLLVGVMGTAVTAPGILDVYDVKTDCRKPRLLSSSLSGILGHESGFSPDGKTYYVAGVLGTFTAVDLTNPKKPKVVYKTGGVVYHGLRLSDDGRTMYVANIGQVGPAGISGAGLRIIDVSQIQDRKPNPKARILSTITWPNASIPQVAEPFVSKGHKYVFEVDEFVDLFSFKGLSNLVHSPVGAARIINVDDPKHPRVVSNIRLKVHEPDQRGGAQKNDPMAWFPAQGYAAHYCGMPTRNNPKIAGCSMILSGLRLFDIRDVKRPKEVGYFNKPVPRINKAALVPAIGAYAMSQPAWDLKRNEVWYTDTNSGFYVVRLTNGIQKLLH</sequence>
<dbReference type="AlphaFoldDB" id="A0A3N0C911"/>
<evidence type="ECO:0000313" key="2">
    <source>
        <dbReference type="EMBL" id="RNL59965.1"/>
    </source>
</evidence>
<name>A0A3N0C911_9ACTN</name>
<dbReference type="EMBL" id="RJSE01000016">
    <property type="protein sequence ID" value="RNL59965.1"/>
    <property type="molecule type" value="Genomic_DNA"/>
</dbReference>
<organism evidence="2 3">
    <name type="scientific">Nocardioides marmoriginsengisoli</name>
    <dbReference type="NCBI Taxonomy" id="661483"/>
    <lineage>
        <taxon>Bacteria</taxon>
        <taxon>Bacillati</taxon>
        <taxon>Actinomycetota</taxon>
        <taxon>Actinomycetes</taxon>
        <taxon>Propionibacteriales</taxon>
        <taxon>Nocardioidaceae</taxon>
        <taxon>Nocardioides</taxon>
    </lineage>
</organism>
<dbReference type="InterPro" id="IPR015943">
    <property type="entry name" value="WD40/YVTN_repeat-like_dom_sf"/>
</dbReference>
<dbReference type="RefSeq" id="WP_123229667.1">
    <property type="nucleotide sequence ID" value="NZ_RJSE01000016.1"/>
</dbReference>
<gene>
    <name evidence="2" type="ORF">EFK50_21495</name>
</gene>
<evidence type="ECO:0000313" key="3">
    <source>
        <dbReference type="Proteomes" id="UP000267128"/>
    </source>
</evidence>
<comment type="caution">
    <text evidence="2">The sequence shown here is derived from an EMBL/GenBank/DDBJ whole genome shotgun (WGS) entry which is preliminary data.</text>
</comment>
<proteinExistence type="predicted"/>
<reference evidence="2 3" key="1">
    <citation type="submission" date="2018-11" db="EMBL/GenBank/DDBJ databases">
        <authorList>
            <person name="Li F."/>
        </authorList>
    </citation>
    <scope>NUCLEOTIDE SEQUENCE [LARGE SCALE GENOMIC DNA]</scope>
    <source>
        <strain evidence="2 3">Gsoil 097</strain>
    </source>
</reference>
<keyword evidence="3" id="KW-1185">Reference proteome</keyword>
<protein>
    <recommendedName>
        <fullName evidence="4">LVIVD repeat-containing protein</fullName>
    </recommendedName>
</protein>
<accession>A0A3N0C911</accession>